<reference evidence="12 13" key="1">
    <citation type="submission" date="2005-09" db="EMBL/GenBank/DDBJ databases">
        <authorList>
            <person name="Glass J.I."/>
            <person name="Lartigue C."/>
            <person name="Pfannkoch C."/>
            <person name="Baden-Tillson H."/>
            <person name="Smith H.O."/>
            <person name="Venter J.C."/>
            <person name="Roske K."/>
            <person name="Wise K.S."/>
            <person name="Calcutt M.J."/>
            <person name="Nelson W.C."/>
            <person name="Nierman W.C."/>
        </authorList>
    </citation>
    <scope>NUCLEOTIDE SEQUENCE [LARGE SCALE GENOMIC DNA]</scope>
    <source>
        <strain evidence="13">California kid / ATCC 27343 / NCTC 10154</strain>
    </source>
</reference>
<dbReference type="Gene3D" id="2.70.150.10">
    <property type="entry name" value="Calcium-transporting ATPase, cytoplasmic transduction domain A"/>
    <property type="match status" value="1"/>
</dbReference>
<evidence type="ECO:0000256" key="8">
    <source>
        <dbReference type="SAM" id="Phobius"/>
    </source>
</evidence>
<dbReference type="PROSITE" id="PS00154">
    <property type="entry name" value="ATPASE_E1_E2"/>
    <property type="match status" value="1"/>
</dbReference>
<dbReference type="InterPro" id="IPR036412">
    <property type="entry name" value="HAD-like_sf"/>
</dbReference>
<feature type="transmembrane region" description="Helical" evidence="8">
    <location>
        <begin position="333"/>
        <end position="355"/>
    </location>
</feature>
<evidence type="ECO:0000259" key="11">
    <source>
        <dbReference type="Pfam" id="PF00690"/>
    </source>
</evidence>
<evidence type="ECO:0000256" key="7">
    <source>
        <dbReference type="ARBA" id="ARBA00023136"/>
    </source>
</evidence>
<feature type="transmembrane region" description="Helical" evidence="8">
    <location>
        <begin position="803"/>
        <end position="823"/>
    </location>
</feature>
<dbReference type="InterPro" id="IPR044492">
    <property type="entry name" value="P_typ_ATPase_HD_dom"/>
</dbReference>
<protein>
    <submittedName>
        <fullName evidence="12">Magnesium-transporting ATPase, E1-E2 family, putative</fullName>
        <ecNumber evidence="12">3.6.3.2</ecNumber>
    </submittedName>
</protein>
<dbReference type="InterPro" id="IPR023214">
    <property type="entry name" value="HAD_sf"/>
</dbReference>
<dbReference type="SUPFAM" id="SSF81665">
    <property type="entry name" value="Calcium ATPase, transmembrane domain M"/>
    <property type="match status" value="1"/>
</dbReference>
<feature type="domain" description="Cation-transporting P-type ATPase N-terminal" evidence="11">
    <location>
        <begin position="64"/>
        <end position="112"/>
    </location>
</feature>
<feature type="transmembrane region" description="Helical" evidence="8">
    <location>
        <begin position="878"/>
        <end position="899"/>
    </location>
</feature>
<evidence type="ECO:0000256" key="6">
    <source>
        <dbReference type="ARBA" id="ARBA00022989"/>
    </source>
</evidence>
<proteinExistence type="predicted"/>
<dbReference type="GO" id="GO:0016020">
    <property type="term" value="C:membrane"/>
    <property type="evidence" value="ECO:0007669"/>
    <property type="project" value="UniProtKB-SubCell"/>
</dbReference>
<dbReference type="InterPro" id="IPR023298">
    <property type="entry name" value="ATPase_P-typ_TM_dom_sf"/>
</dbReference>
<dbReference type="Gene3D" id="3.40.1110.10">
    <property type="entry name" value="Calcium-transporting ATPase, cytoplasmic domain N"/>
    <property type="match status" value="1"/>
</dbReference>
<keyword evidence="2 8" id="KW-0812">Transmembrane</keyword>
<evidence type="ECO:0000259" key="9">
    <source>
        <dbReference type="Pfam" id="PF00122"/>
    </source>
</evidence>
<dbReference type="Pfam" id="PF13246">
    <property type="entry name" value="Cation_ATPase"/>
    <property type="match status" value="1"/>
</dbReference>
<dbReference type="NCBIfam" id="TIGR01494">
    <property type="entry name" value="ATPase_P-type"/>
    <property type="match status" value="2"/>
</dbReference>
<feature type="domain" description="Cation-transporting P-type ATPase C-terminal" evidence="10">
    <location>
        <begin position="724"/>
        <end position="901"/>
    </location>
</feature>
<keyword evidence="5" id="KW-1278">Translocase</keyword>
<dbReference type="SFLD" id="SFLDS00003">
    <property type="entry name" value="Haloacid_Dehalogenase"/>
    <property type="match status" value="1"/>
</dbReference>
<dbReference type="InterPro" id="IPR008250">
    <property type="entry name" value="ATPase_P-typ_transduc_dom_A_sf"/>
</dbReference>
<feature type="transmembrane region" description="Helical" evidence="8">
    <location>
        <begin position="102"/>
        <end position="120"/>
    </location>
</feature>
<dbReference type="HOGENOM" id="CLU_002360_6_3_14"/>
<dbReference type="Pfam" id="PF00690">
    <property type="entry name" value="Cation_ATPase_N"/>
    <property type="match status" value="1"/>
</dbReference>
<dbReference type="PRINTS" id="PR00119">
    <property type="entry name" value="CATATPASE"/>
</dbReference>
<dbReference type="Proteomes" id="UP000001928">
    <property type="component" value="Chromosome"/>
</dbReference>
<dbReference type="Gene3D" id="1.20.1110.10">
    <property type="entry name" value="Calcium-transporting ATPase, transmembrane domain"/>
    <property type="match status" value="1"/>
</dbReference>
<evidence type="ECO:0000256" key="4">
    <source>
        <dbReference type="ARBA" id="ARBA00022840"/>
    </source>
</evidence>
<feature type="transmembrane region" description="Helical" evidence="8">
    <location>
        <begin position="303"/>
        <end position="321"/>
    </location>
</feature>
<accession>Q2SR54</accession>
<dbReference type="EC" id="3.6.3.2" evidence="12"/>
<feature type="transmembrane region" description="Helical" evidence="8">
    <location>
        <begin position="728"/>
        <end position="746"/>
    </location>
</feature>
<dbReference type="InterPro" id="IPR004014">
    <property type="entry name" value="ATPase_P-typ_cation-transptr_N"/>
</dbReference>
<dbReference type="PANTHER" id="PTHR42861">
    <property type="entry name" value="CALCIUM-TRANSPORTING ATPASE"/>
    <property type="match status" value="1"/>
</dbReference>
<keyword evidence="4" id="KW-0067">ATP-binding</keyword>
<feature type="transmembrane region" description="Helical" evidence="8">
    <location>
        <begin position="126"/>
        <end position="146"/>
    </location>
</feature>
<name>Q2SR54_MYCCT</name>
<dbReference type="SFLD" id="SFLDG00002">
    <property type="entry name" value="C1.7:_P-type_atpase_like"/>
    <property type="match status" value="1"/>
</dbReference>
<gene>
    <name evidence="12" type="ordered locus">MCAP_0812</name>
</gene>
<feature type="transmembrane region" description="Helical" evidence="8">
    <location>
        <begin position="6"/>
        <end position="25"/>
    </location>
</feature>
<feature type="domain" description="P-type ATPase A" evidence="9">
    <location>
        <begin position="192"/>
        <end position="285"/>
    </location>
</feature>
<keyword evidence="6 8" id="KW-1133">Transmembrane helix</keyword>
<evidence type="ECO:0000313" key="13">
    <source>
        <dbReference type="Proteomes" id="UP000001928"/>
    </source>
</evidence>
<evidence type="ECO:0000256" key="3">
    <source>
        <dbReference type="ARBA" id="ARBA00022741"/>
    </source>
</evidence>
<evidence type="ECO:0000256" key="1">
    <source>
        <dbReference type="ARBA" id="ARBA00004141"/>
    </source>
</evidence>
<feature type="transmembrane region" description="Helical" evidence="8">
    <location>
        <begin position="698"/>
        <end position="722"/>
    </location>
</feature>
<evidence type="ECO:0000256" key="2">
    <source>
        <dbReference type="ARBA" id="ARBA00022692"/>
    </source>
</evidence>
<sequence>MASIWLQFFICCYFNIWLLYWKVFMFNKKKDNSKKSLEYKKQDYVIKIANANLNELDSFLGTKIGLNSKTREDNILKFGTNQIVVKKFLIFKKIFESLVEPFNLLLWFIGILEFIIYFLFQKNWITLISALIIIFMIFLASVVDFIQEYKAYKLNLKLTKIIENDVFIVNQEINDFNSLNYQSIKTNLIKEKQSQLTIGDVVYLTKGDIVPSDCRIIWAENLYLDESTLTGESKAIKKQINNNNISFLELQNILYKETLIVSGNCLAVIININKDNYSNSLIDLITDDFVTDYEKGINKVTKILIYLISVLVFIITFISLLKSGISNWTSSLVFGLSIAVSLTPEALPAIISSNLKLASKRLSKNKVVIKKLSVMQNIGSVNVLTTDKTGTLTLDKINIHTYLDINNHKNKLLKDYFFYNAYFQNNLFDNIDKAIVNEFKNDLNNIKFIDQLSFDHNFRISSALIKLDQSNLLITKGNLEEILEITSFININNQIISLDEQYKNKIINQANSYTKKGYKVLILSYKHSDVIDNKDLIYLGMIVLNDLIRDNVKQVIKTFKDYNIDIKVLSGDSLYTCKNVCKQVGIDTNSSLIGKELNKLDQNDLKNISQSVNIFYKLSPLDKAKVIDSLMNENVVAFLGDGVNDAIGLKKADVGISVNNASSLAKQSADVILLEKDLNALEHAFIIGRKTFSNDIKYIKITVASNFGILLTLLLATIFFKFEVMSPIQLLIQNLIFDFANLIFVFDNVDESTIKKPQKWNIKSIIPFAIFNGLTQTIISFTNFMILYFGFKINGSDKHSIELFQTCYFIECILTHIMIILVLRTQKVSFFKSLASSQMLVGMLFFSIFPFLIAFISSNFSNSLGFNVMVGNLNNINLSWWFLVLLSLEILAWIIGELIKKLYLKIFKNWL</sequence>
<organism evidence="12 13">
    <name type="scientific">Mycoplasma capricolum subsp. capricolum (strain California kid / ATCC 27343 / NCTC 10154)</name>
    <dbReference type="NCBI Taxonomy" id="340047"/>
    <lineage>
        <taxon>Bacteria</taxon>
        <taxon>Bacillati</taxon>
        <taxon>Mycoplasmatota</taxon>
        <taxon>Mollicutes</taxon>
        <taxon>Mycoplasmataceae</taxon>
        <taxon>Mycoplasma</taxon>
    </lineage>
</organism>
<dbReference type="PRINTS" id="PR00120">
    <property type="entry name" value="HATPASE"/>
</dbReference>
<dbReference type="Pfam" id="PF00689">
    <property type="entry name" value="Cation_ATPase_C"/>
    <property type="match status" value="1"/>
</dbReference>
<dbReference type="SUPFAM" id="SSF56784">
    <property type="entry name" value="HAD-like"/>
    <property type="match status" value="1"/>
</dbReference>
<dbReference type="InterPro" id="IPR023299">
    <property type="entry name" value="ATPase_P-typ_cyto_dom_N"/>
</dbReference>
<dbReference type="GO" id="GO:0005524">
    <property type="term" value="F:ATP binding"/>
    <property type="evidence" value="ECO:0007669"/>
    <property type="project" value="UniProtKB-KW"/>
</dbReference>
<dbReference type="InterPro" id="IPR018303">
    <property type="entry name" value="ATPase_P-typ_P_site"/>
</dbReference>
<evidence type="ECO:0000313" key="12">
    <source>
        <dbReference type="EMBL" id="ABC01512.1"/>
    </source>
</evidence>
<feature type="transmembrane region" description="Helical" evidence="8">
    <location>
        <begin position="835"/>
        <end position="858"/>
    </location>
</feature>
<dbReference type="SUPFAM" id="SSF81653">
    <property type="entry name" value="Calcium ATPase, transduction domain A"/>
    <property type="match status" value="1"/>
</dbReference>
<dbReference type="InterPro" id="IPR059000">
    <property type="entry name" value="ATPase_P-type_domA"/>
</dbReference>
<dbReference type="InterPro" id="IPR001757">
    <property type="entry name" value="P_typ_ATPase"/>
</dbReference>
<keyword evidence="12" id="KW-0378">Hydrolase</keyword>
<dbReference type="AlphaFoldDB" id="Q2SR54"/>
<dbReference type="GO" id="GO:0016887">
    <property type="term" value="F:ATP hydrolysis activity"/>
    <property type="evidence" value="ECO:0007669"/>
    <property type="project" value="InterPro"/>
</dbReference>
<dbReference type="Gene3D" id="3.40.50.1000">
    <property type="entry name" value="HAD superfamily/HAD-like"/>
    <property type="match status" value="1"/>
</dbReference>
<evidence type="ECO:0000259" key="10">
    <source>
        <dbReference type="Pfam" id="PF00689"/>
    </source>
</evidence>
<comment type="subcellular location">
    <subcellularLocation>
        <location evidence="1">Membrane</location>
        <topology evidence="1">Multi-pass membrane protein</topology>
    </subcellularLocation>
</comment>
<dbReference type="InterPro" id="IPR006068">
    <property type="entry name" value="ATPase_P-typ_cation-transptr_C"/>
</dbReference>
<dbReference type="SFLD" id="SFLDF00027">
    <property type="entry name" value="p-type_atpase"/>
    <property type="match status" value="1"/>
</dbReference>
<dbReference type="Pfam" id="PF00122">
    <property type="entry name" value="E1-E2_ATPase"/>
    <property type="match status" value="1"/>
</dbReference>
<feature type="transmembrane region" description="Helical" evidence="8">
    <location>
        <begin position="766"/>
        <end position="791"/>
    </location>
</feature>
<keyword evidence="7 8" id="KW-0472">Membrane</keyword>
<keyword evidence="3" id="KW-0547">Nucleotide-binding</keyword>
<dbReference type="KEGG" id="mcp:MCAP_0812"/>
<evidence type="ECO:0000256" key="5">
    <source>
        <dbReference type="ARBA" id="ARBA00022967"/>
    </source>
</evidence>
<dbReference type="EMBL" id="CP000123">
    <property type="protein sequence ID" value="ABC01512.1"/>
    <property type="molecule type" value="Genomic_DNA"/>
</dbReference>